<reference evidence="2 3" key="1">
    <citation type="submission" date="2018-09" db="EMBL/GenBank/DDBJ databases">
        <title>Marinorhizobium profundi gen. nov., sp. nov., isolated from a deep-sea sediment sample from the New Britain Trench and proposal of Marinorhizobiaceae fam. nov. in the order Rhizobiales of the class Alphaproteobacteria.</title>
        <authorList>
            <person name="Cao J."/>
        </authorList>
    </citation>
    <scope>NUCLEOTIDE SEQUENCE [LARGE SCALE GENOMIC DNA]</scope>
    <source>
        <strain evidence="2 3">WS11</strain>
    </source>
</reference>
<dbReference type="PANTHER" id="PTHR35458">
    <property type="entry name" value="SLR0755 PROTEIN"/>
    <property type="match status" value="1"/>
</dbReference>
<gene>
    <name evidence="2" type="ORF">D5400_20600</name>
</gene>
<keyword evidence="3" id="KW-1185">Reference proteome</keyword>
<dbReference type="Proteomes" id="UP000268192">
    <property type="component" value="Chromosome"/>
</dbReference>
<evidence type="ECO:0000313" key="2">
    <source>
        <dbReference type="EMBL" id="AZN73368.1"/>
    </source>
</evidence>
<dbReference type="EMBL" id="CP032509">
    <property type="protein sequence ID" value="AZN73368.1"/>
    <property type="molecule type" value="Genomic_DNA"/>
</dbReference>
<dbReference type="OrthoDB" id="8304040at2"/>
<evidence type="ECO:0000259" key="1">
    <source>
        <dbReference type="Pfam" id="PF01936"/>
    </source>
</evidence>
<protein>
    <submittedName>
        <fullName evidence="2">NYN domain-containing protein</fullName>
    </submittedName>
</protein>
<dbReference type="KEGG" id="abaw:D5400_20600"/>
<evidence type="ECO:0000313" key="3">
    <source>
        <dbReference type="Proteomes" id="UP000268192"/>
    </source>
</evidence>
<accession>A0A3Q8XR60</accession>
<sequence length="170" mass="19079">MPQGIFLVDGGHYDRLKSTFATPLDLTLLRNKVLPDHPSARSIYFRDIRDASEEDRQRGLFGWLRHNRYEIKGRHFNQDADMPRERYGTNLVELAVEALSISQPGDTVALVASDHKLEPLLRRLLASGIECILVSTLNAPKTIAPSLSLVDAASRFVDIAEFEMNIAYGT</sequence>
<dbReference type="PANTHER" id="PTHR35458:SF8">
    <property type="entry name" value="SLR0650 PROTEIN"/>
    <property type="match status" value="1"/>
</dbReference>
<dbReference type="GO" id="GO:0004540">
    <property type="term" value="F:RNA nuclease activity"/>
    <property type="evidence" value="ECO:0007669"/>
    <property type="project" value="InterPro"/>
</dbReference>
<organism evidence="2 3">
    <name type="scientific">Georhizobium profundi</name>
    <dbReference type="NCBI Taxonomy" id="2341112"/>
    <lineage>
        <taxon>Bacteria</taxon>
        <taxon>Pseudomonadati</taxon>
        <taxon>Pseudomonadota</taxon>
        <taxon>Alphaproteobacteria</taxon>
        <taxon>Hyphomicrobiales</taxon>
        <taxon>Rhizobiaceae</taxon>
        <taxon>Georhizobium</taxon>
    </lineage>
</organism>
<dbReference type="Pfam" id="PF01936">
    <property type="entry name" value="NYN"/>
    <property type="match status" value="1"/>
</dbReference>
<feature type="domain" description="NYN" evidence="1">
    <location>
        <begin position="44"/>
        <end position="159"/>
    </location>
</feature>
<dbReference type="AlphaFoldDB" id="A0A3Q8XR60"/>
<dbReference type="InterPro" id="IPR021139">
    <property type="entry name" value="NYN"/>
</dbReference>
<proteinExistence type="predicted"/>
<dbReference type="InterPro" id="IPR047140">
    <property type="entry name" value="LabA"/>
</dbReference>
<dbReference type="Gene3D" id="3.40.50.1010">
    <property type="entry name" value="5'-nuclease"/>
    <property type="match status" value="1"/>
</dbReference>
<name>A0A3Q8XR60_9HYPH</name>